<dbReference type="GO" id="GO:0042273">
    <property type="term" value="P:ribosomal large subunit biogenesis"/>
    <property type="evidence" value="ECO:0007669"/>
    <property type="project" value="TreeGrafter"/>
</dbReference>
<keyword evidence="3" id="KW-1185">Reference proteome</keyword>
<name>W7TXM1_9STRA</name>
<sequence length="195" mass="21486">MLQRNSSFEVRVNVAGLLGGCCPVGAAPRVGKVLKEALGTETHVLASASLLNALMDLFGRDELDAVFQELKMLPMLTKVLPAFRLKAKTEAGKHGRDAVGHVKETALNLARFIKYKQSITESYSKVVDRYAGWSHVVGSRGETWRMSPSETARTVEDQEEFTMYAFACIRRDGNNQCDGTSAPITKSTSIVRAWF</sequence>
<dbReference type="GO" id="GO:0051082">
    <property type="term" value="F:unfolded protein binding"/>
    <property type="evidence" value="ECO:0007669"/>
    <property type="project" value="TreeGrafter"/>
</dbReference>
<proteinExistence type="predicted"/>
<dbReference type="Proteomes" id="UP000019335">
    <property type="component" value="Chromosome 5"/>
</dbReference>
<dbReference type="InterPro" id="IPR011989">
    <property type="entry name" value="ARM-like"/>
</dbReference>
<organism evidence="2 3">
    <name type="scientific">Nannochloropsis gaditana</name>
    <dbReference type="NCBI Taxonomy" id="72520"/>
    <lineage>
        <taxon>Eukaryota</taxon>
        <taxon>Sar</taxon>
        <taxon>Stramenopiles</taxon>
        <taxon>Ochrophyta</taxon>
        <taxon>Eustigmatophyceae</taxon>
        <taxon>Eustigmatales</taxon>
        <taxon>Monodopsidaceae</taxon>
        <taxon>Nannochloropsis</taxon>
    </lineage>
</organism>
<feature type="domain" description="SYO1-like TPR repeats" evidence="1">
    <location>
        <begin position="4"/>
        <end position="118"/>
    </location>
</feature>
<dbReference type="InterPro" id="IPR052616">
    <property type="entry name" value="SYO1-like"/>
</dbReference>
<evidence type="ECO:0000313" key="2">
    <source>
        <dbReference type="EMBL" id="EWM28278.1"/>
    </source>
</evidence>
<gene>
    <name evidence="2" type="ORF">Naga_100004g16</name>
</gene>
<dbReference type="OrthoDB" id="288703at2759"/>
<dbReference type="InterPro" id="IPR057990">
    <property type="entry name" value="TPR_SYO1"/>
</dbReference>
<dbReference type="AlphaFoldDB" id="W7TXM1"/>
<dbReference type="Gene3D" id="1.25.10.10">
    <property type="entry name" value="Leucine-rich Repeat Variant"/>
    <property type="match status" value="1"/>
</dbReference>
<accession>W7TXM1</accession>
<dbReference type="Pfam" id="PF25567">
    <property type="entry name" value="TPR_SYO1"/>
    <property type="match status" value="1"/>
</dbReference>
<comment type="caution">
    <text evidence="2">The sequence shown here is derived from an EMBL/GenBank/DDBJ whole genome shotgun (WGS) entry which is preliminary data.</text>
</comment>
<dbReference type="EMBL" id="AZIL01000352">
    <property type="protein sequence ID" value="EWM28278.1"/>
    <property type="molecule type" value="Genomic_DNA"/>
</dbReference>
<dbReference type="PANTHER" id="PTHR13347">
    <property type="entry name" value="HEAT REPEAT-CONTAINING PROTEIN 3"/>
    <property type="match status" value="1"/>
</dbReference>
<evidence type="ECO:0000313" key="3">
    <source>
        <dbReference type="Proteomes" id="UP000019335"/>
    </source>
</evidence>
<dbReference type="PANTHER" id="PTHR13347:SF1">
    <property type="entry name" value="HEAT REPEAT-CONTAINING PROTEIN 3"/>
    <property type="match status" value="1"/>
</dbReference>
<protein>
    <recommendedName>
        <fullName evidence="1">SYO1-like TPR repeats domain-containing protein</fullName>
    </recommendedName>
</protein>
<reference evidence="2 3" key="1">
    <citation type="journal article" date="2014" name="Mol. Plant">
        <title>Chromosome Scale Genome Assembly and Transcriptome Profiling of Nannochloropsis gaditana in Nitrogen Depletion.</title>
        <authorList>
            <person name="Corteggiani Carpinelli E."/>
            <person name="Telatin A."/>
            <person name="Vitulo N."/>
            <person name="Forcato C."/>
            <person name="D'Angelo M."/>
            <person name="Schiavon R."/>
            <person name="Vezzi A."/>
            <person name="Giacometti G.M."/>
            <person name="Morosinotto T."/>
            <person name="Valle G."/>
        </authorList>
    </citation>
    <scope>NUCLEOTIDE SEQUENCE [LARGE SCALE GENOMIC DNA]</scope>
    <source>
        <strain evidence="2 3">B-31</strain>
    </source>
</reference>
<evidence type="ECO:0000259" key="1">
    <source>
        <dbReference type="Pfam" id="PF25567"/>
    </source>
</evidence>
<dbReference type="GO" id="GO:0006606">
    <property type="term" value="P:protein import into nucleus"/>
    <property type="evidence" value="ECO:0007669"/>
    <property type="project" value="TreeGrafter"/>
</dbReference>